<evidence type="ECO:0000313" key="4">
    <source>
        <dbReference type="Proteomes" id="UP000789595"/>
    </source>
</evidence>
<dbReference type="Proteomes" id="UP000789595">
    <property type="component" value="Unassembled WGS sequence"/>
</dbReference>
<dbReference type="InterPro" id="IPR052394">
    <property type="entry name" value="LRR-containing"/>
</dbReference>
<dbReference type="Gene3D" id="3.80.10.10">
    <property type="entry name" value="Ribonuclease Inhibitor"/>
    <property type="match status" value="2"/>
</dbReference>
<sequence>MADDDTITTASTYWRDAAVLAETFQQKKRPPPKPPTPDLTGMPKLKEHVDAWIERVERITRWTCPKETRHKVDVLGAKTRDEESRWRAQEIRRRTPAPKIAKVEEREERDPSVPAYGPYDVLAYHSGSKGRREFFRIQKAAHARPALSEETCLQMDNDNPDLYEGACFRNFVKFASDKGLVVDPFLSRVDADARSLDLTGMALGDPLGEAVASSLPRLPGLERLSLAGNRLSDKTLAPLLDGLLTLQDLRSIDLSENDLDAKGAKALQQLLAQRSCLLTEVHLRRSDVDDDECRALCEALELNTASKLQVLDLADNLIGQKEEVSEMREGYVTGGEALGAMLSATSTLTVLDLSWNSIRGTSAKALASAVKKNATLTLLDLSHNRLDEDGGVAVADALEANTSLTEVRMAHCFVGAKGSIVLSQALTERNTPLTVVDFAGNVPGKVGAAALLRAVRSLRGATSLSLIGCDCGRIYDVFDESDPGGEWDLETDDPYEFCVMRSLLRLANASDACRLATVKVSGSLVRLTRDEAAPSSQKLWKAVLAAIDKRQVPDLTDVLVAYGLDPPHSAVRALFEGVLEHIASQPSTTTKSGKEVPQPASPALVWDGVFRAACALADADGSHSVDASEASMICLDLLGVELCDAPKLIREASSGGCSCSFEEFAAYAAKTFAQQTPLLKPSPLLDGSEVWKVPRDEVLYVDVEIEPSFRPPTDRGSRGLAAMVRCCLTDDERLQLIQTAGQGFSRREAQDILDACAPSSGHLDAPTTYLLCKALAPSISTGCASFLSQNLTERQHLALRCELGPLWNVYVGLVDGHYAFDTTKDVEALTLLASKCKLDGPDTSKHQDRNPWRNGCVRVPVAVDAQPGDVVDVQANGETVSVTVPLTWQPGSPLWVSVNGDITLETALKAPAAEGEEEAEDEDAPKGRVVAFDVSCAAPVAKDAKPLSNEAFAAVKARLRCVEWRHSSNAKPESDAEHKREVASVRRKQASLAYAAAIAKGEDASMPDDTTESIGLAVLSGEDLLEVDDVPDAPEHLGVLAEKVSRALGAPEAVVLQGLVASRAHASELIASSPHGLDTVRLDATGGSIDEEEEEFDGASIQLTDGNERRATVCDTRVKHPCRLYVGRPGTGCFLEGTDPLPGDYGLAWLLVRLAHLEVIACTTYFTSAQAFDLYEHMPSGDAWAEIRIKLLVILFSRVVDVSNFCARCNDLPLSDALRLRHRLGILTVWDPRISLKSGVLRLSRKDDRLVAKTILALAGGSSAPAFANGQFRAAEDPLVLGGWAPPDEKEWAEMDPADMSETKLPTQGTLTFSSTADPGPSGESFLDLVACGRERPAGAVFLV</sequence>
<dbReference type="SUPFAM" id="SSF52047">
    <property type="entry name" value="RNI-like"/>
    <property type="match status" value="1"/>
</dbReference>
<evidence type="ECO:0000256" key="1">
    <source>
        <dbReference type="SAM" id="MobiDB-lite"/>
    </source>
</evidence>
<dbReference type="SMART" id="SM00368">
    <property type="entry name" value="LRR_RI"/>
    <property type="match status" value="7"/>
</dbReference>
<feature type="compositionally biased region" description="Polar residues" evidence="1">
    <location>
        <begin position="1304"/>
        <end position="1317"/>
    </location>
</feature>
<protein>
    <submittedName>
        <fullName evidence="2">Uncharacterized protein</fullName>
    </submittedName>
</protein>
<dbReference type="InterPro" id="IPR032675">
    <property type="entry name" value="LRR_dom_sf"/>
</dbReference>
<feature type="region of interest" description="Disordered" evidence="1">
    <location>
        <begin position="1301"/>
        <end position="1321"/>
    </location>
</feature>
<dbReference type="Pfam" id="PF13516">
    <property type="entry name" value="LRR_6"/>
    <property type="match status" value="3"/>
</dbReference>
<dbReference type="OrthoDB" id="341587at2759"/>
<feature type="region of interest" description="Disordered" evidence="1">
    <location>
        <begin position="22"/>
        <end position="43"/>
    </location>
</feature>
<reference evidence="2" key="1">
    <citation type="submission" date="2021-01" db="EMBL/GenBank/DDBJ databases">
        <authorList>
            <person name="Corre E."/>
            <person name="Pelletier E."/>
            <person name="Niang G."/>
            <person name="Scheremetjew M."/>
            <person name="Finn R."/>
            <person name="Kale V."/>
            <person name="Holt S."/>
            <person name="Cochrane G."/>
            <person name="Meng A."/>
            <person name="Brown T."/>
            <person name="Cohen L."/>
        </authorList>
    </citation>
    <scope>NUCLEOTIDE SEQUENCE</scope>
    <source>
        <strain evidence="2">CCMP1756</strain>
    </source>
</reference>
<proteinExistence type="predicted"/>
<dbReference type="PANTHER" id="PTHR24114:SF2">
    <property type="entry name" value="F-BOX DOMAIN-CONTAINING PROTEIN-RELATED"/>
    <property type="match status" value="1"/>
</dbReference>
<name>A0A7S4A617_9STRA</name>
<gene>
    <name evidence="2" type="ORF">PCAL00307_LOCUS20137</name>
    <name evidence="3" type="ORF">PECAL_4P06290</name>
</gene>
<reference evidence="3" key="2">
    <citation type="submission" date="2021-11" db="EMBL/GenBank/DDBJ databases">
        <authorList>
            <consortium name="Genoscope - CEA"/>
            <person name="William W."/>
        </authorList>
    </citation>
    <scope>NUCLEOTIDE SEQUENCE</scope>
</reference>
<accession>A0A7S4A617</accession>
<evidence type="ECO:0000313" key="3">
    <source>
        <dbReference type="EMBL" id="CAH0373433.1"/>
    </source>
</evidence>
<dbReference type="PANTHER" id="PTHR24114">
    <property type="entry name" value="LEUCINE RICH REPEAT FAMILY PROTEIN"/>
    <property type="match status" value="1"/>
</dbReference>
<dbReference type="EMBL" id="CAKKNE010000004">
    <property type="protein sequence ID" value="CAH0373433.1"/>
    <property type="molecule type" value="Genomic_DNA"/>
</dbReference>
<organism evidence="2">
    <name type="scientific">Pelagomonas calceolata</name>
    <dbReference type="NCBI Taxonomy" id="35677"/>
    <lineage>
        <taxon>Eukaryota</taxon>
        <taxon>Sar</taxon>
        <taxon>Stramenopiles</taxon>
        <taxon>Ochrophyta</taxon>
        <taxon>Pelagophyceae</taxon>
        <taxon>Pelagomonadales</taxon>
        <taxon>Pelagomonadaceae</taxon>
        <taxon>Pelagomonas</taxon>
    </lineage>
</organism>
<evidence type="ECO:0000313" key="2">
    <source>
        <dbReference type="EMBL" id="CAE0704689.1"/>
    </source>
</evidence>
<dbReference type="EMBL" id="HBIW01023386">
    <property type="protein sequence ID" value="CAE0704689.1"/>
    <property type="molecule type" value="Transcribed_RNA"/>
</dbReference>
<keyword evidence="4" id="KW-1185">Reference proteome</keyword>
<dbReference type="InterPro" id="IPR001611">
    <property type="entry name" value="Leu-rich_rpt"/>
</dbReference>